<dbReference type="InterPro" id="IPR016163">
    <property type="entry name" value="Ald_DH_C"/>
</dbReference>
<proteinExistence type="inferred from homology"/>
<evidence type="ECO:0000256" key="10">
    <source>
        <dbReference type="RuleBase" id="RU003345"/>
    </source>
</evidence>
<dbReference type="OMA" id="NVACARS"/>
<organism evidence="14 15">
    <name type="scientific">Purpureocillium lilacinum</name>
    <name type="common">Paecilomyces lilacinus</name>
    <dbReference type="NCBI Taxonomy" id="33203"/>
    <lineage>
        <taxon>Eukaryota</taxon>
        <taxon>Fungi</taxon>
        <taxon>Dikarya</taxon>
        <taxon>Ascomycota</taxon>
        <taxon>Pezizomycotina</taxon>
        <taxon>Sordariomycetes</taxon>
        <taxon>Hypocreomycetidae</taxon>
        <taxon>Hypocreales</taxon>
        <taxon>Ophiocordycipitaceae</taxon>
        <taxon>Purpureocillium</taxon>
    </lineage>
</organism>
<evidence type="ECO:0000256" key="11">
    <source>
        <dbReference type="SAM" id="MobiDB-lite"/>
    </source>
</evidence>
<dbReference type="InterPro" id="IPR020846">
    <property type="entry name" value="MFS_dom"/>
</dbReference>
<feature type="transmembrane region" description="Helical" evidence="12">
    <location>
        <begin position="166"/>
        <end position="187"/>
    </location>
</feature>
<dbReference type="Pfam" id="PF00171">
    <property type="entry name" value="Aldedh"/>
    <property type="match status" value="1"/>
</dbReference>
<keyword evidence="4" id="KW-0813">Transport</keyword>
<feature type="transmembrane region" description="Helical" evidence="12">
    <location>
        <begin position="311"/>
        <end position="331"/>
    </location>
</feature>
<evidence type="ECO:0000256" key="4">
    <source>
        <dbReference type="ARBA" id="ARBA00022448"/>
    </source>
</evidence>
<feature type="transmembrane region" description="Helical" evidence="12">
    <location>
        <begin position="136"/>
        <end position="154"/>
    </location>
</feature>
<feature type="transmembrane region" description="Helical" evidence="12">
    <location>
        <begin position="401"/>
        <end position="422"/>
    </location>
</feature>
<feature type="transmembrane region" description="Helical" evidence="12">
    <location>
        <begin position="105"/>
        <end position="124"/>
    </location>
</feature>
<dbReference type="Pfam" id="PF07690">
    <property type="entry name" value="MFS_1"/>
    <property type="match status" value="1"/>
</dbReference>
<comment type="similarity">
    <text evidence="3 10">Belongs to the aldehyde dehydrogenase family.</text>
</comment>
<dbReference type="Gene3D" id="1.20.1250.20">
    <property type="entry name" value="MFS general substrate transporter like domains"/>
    <property type="match status" value="2"/>
</dbReference>
<dbReference type="InterPro" id="IPR016161">
    <property type="entry name" value="Ald_DH/histidinol_DH"/>
</dbReference>
<dbReference type="GO" id="GO:0022857">
    <property type="term" value="F:transmembrane transporter activity"/>
    <property type="evidence" value="ECO:0007669"/>
    <property type="project" value="InterPro"/>
</dbReference>
<evidence type="ECO:0000313" key="14">
    <source>
        <dbReference type="EMBL" id="OAQ59094.1"/>
    </source>
</evidence>
<comment type="subcellular location">
    <subcellularLocation>
        <location evidence="1">Membrane</location>
        <topology evidence="1">Multi-pass membrane protein</topology>
    </subcellularLocation>
</comment>
<evidence type="ECO:0000256" key="7">
    <source>
        <dbReference type="ARBA" id="ARBA00023002"/>
    </source>
</evidence>
<keyword evidence="6 12" id="KW-1133">Transmembrane helix</keyword>
<feature type="transmembrane region" description="Helical" evidence="12">
    <location>
        <begin position="199"/>
        <end position="221"/>
    </location>
</feature>
<dbReference type="InterPro" id="IPR016160">
    <property type="entry name" value="Ald_DH_CS_CYS"/>
</dbReference>
<evidence type="ECO:0000256" key="5">
    <source>
        <dbReference type="ARBA" id="ARBA00022692"/>
    </source>
</evidence>
<evidence type="ECO:0000256" key="1">
    <source>
        <dbReference type="ARBA" id="ARBA00004141"/>
    </source>
</evidence>
<dbReference type="GeneID" id="28893727"/>
<dbReference type="InterPro" id="IPR036259">
    <property type="entry name" value="MFS_trans_sf"/>
</dbReference>
<dbReference type="InterPro" id="IPR015590">
    <property type="entry name" value="Aldehyde_DH_dom"/>
</dbReference>
<keyword evidence="5 12" id="KW-0812">Transmembrane</keyword>
<feature type="compositionally biased region" description="Basic and acidic residues" evidence="11">
    <location>
        <begin position="1"/>
        <end position="12"/>
    </location>
</feature>
<evidence type="ECO:0000259" key="13">
    <source>
        <dbReference type="PROSITE" id="PS50850"/>
    </source>
</evidence>
<feature type="domain" description="Major facilitator superfamily (MFS) profile" evidence="13">
    <location>
        <begin position="40"/>
        <end position="473"/>
    </location>
</feature>
<comment type="caution">
    <text evidence="14">The sequence shown here is derived from an EMBL/GenBank/DDBJ whole genome shotgun (WGS) entry which is preliminary data.</text>
</comment>
<evidence type="ECO:0000256" key="9">
    <source>
        <dbReference type="PROSITE-ProRule" id="PRU10007"/>
    </source>
</evidence>
<comment type="pathway">
    <text evidence="2">Amino-acid degradation; 4-aminobutanoate degradation.</text>
</comment>
<keyword evidence="7 10" id="KW-0560">Oxidoreductase</keyword>
<evidence type="ECO:0000256" key="6">
    <source>
        <dbReference type="ARBA" id="ARBA00022989"/>
    </source>
</evidence>
<dbReference type="PROSITE" id="PS00070">
    <property type="entry name" value="ALDEHYDE_DEHYDR_CYS"/>
    <property type="match status" value="1"/>
</dbReference>
<evidence type="ECO:0000256" key="8">
    <source>
        <dbReference type="ARBA" id="ARBA00023136"/>
    </source>
</evidence>
<dbReference type="InterPro" id="IPR029510">
    <property type="entry name" value="Ald_DH_CS_GLU"/>
</dbReference>
<dbReference type="GO" id="GO:0016620">
    <property type="term" value="F:oxidoreductase activity, acting on the aldehyde or oxo group of donors, NAD or NADP as acceptor"/>
    <property type="evidence" value="ECO:0007669"/>
    <property type="project" value="InterPro"/>
</dbReference>
<protein>
    <submittedName>
        <fullName evidence="14">Retrograde regulation protein 2</fullName>
    </submittedName>
</protein>
<dbReference type="InterPro" id="IPR016162">
    <property type="entry name" value="Ald_DH_N"/>
</dbReference>
<reference evidence="14 15" key="1">
    <citation type="submission" date="2016-02" db="EMBL/GenBank/DDBJ databases">
        <title>Biosynthesis of antibiotic leucinostatins and their inhibition on Phytophthora in bio-control Purpureocillium lilacinum.</title>
        <authorList>
            <person name="Wang G."/>
            <person name="Liu Z."/>
            <person name="Lin R."/>
            <person name="Li E."/>
            <person name="Mao Z."/>
            <person name="Ling J."/>
            <person name="Yin W."/>
            <person name="Xie B."/>
        </authorList>
    </citation>
    <scope>NUCLEOTIDE SEQUENCE [LARGE SCALE GENOMIC DNA]</scope>
    <source>
        <strain evidence="14">PLFJ-1</strain>
    </source>
</reference>
<sequence>MQKDSKADHVEDADPESSSRDGAPAPHEVAQVLRKVDWRVIPILTFLYIMCYMDRSNIGNAKVAGMNSELHLTGSQYNIALTLFFIPYALLEVPSNFVLKLLRPSLWIGVLMFTWGTIMTLFGLVQSFAGLTVARAALGVAEAGFFPASAYLLTTWYRRLELQKRLAIFYSAGSLASAFSGLLAFALGNMDGIRNLAGWRWIFLIEGLATVAFSAITFLLLPDSPETAKFLSVREKKILYDRLRADAGTESGEVELHDKFHWPTIKSAFADWKIWVAIIIYLAHTICLYGFNYTVPTVILDLGYTAANAQLLTIPIYAFSAIGIPVLAYYSDKYATRWPFIVGPFALAAVGFIALLALPQPGLPGVTYGFLFCTPLGASAPLVALVTWIGNNLAPSWKRAIGMALLISVGNLGGAIGTNLYLERQKPHYWLGTENTAAVGEEVCSNTLVKHLSFTGSTAVGKSLNVACARSMKRISMELGGNAPFIVFDDADLEEAAKGLVTSKFRSSGQTCVCANRILVHAAVFDKFGELLKKTVNSTFVYGSVWDQAVNFGPLYSSKGMSKAISHLEDAVSKGGILLTKDLVARELGPNFLRPAIVKAATNSHLMTFTEEETFGPIAFMIPFNTEEEAIKIANQSNLGLAAYFYTESISRLWRVAEALNVGMVGARVGLVSAAEMPFGGIMESGMGREGGMEALHEFLEIKSITVGL</sequence>
<evidence type="ECO:0000256" key="12">
    <source>
        <dbReference type="SAM" id="Phobius"/>
    </source>
</evidence>
<feature type="active site" evidence="9">
    <location>
        <position position="478"/>
    </location>
</feature>
<dbReference type="Gene3D" id="3.40.309.10">
    <property type="entry name" value="Aldehyde Dehydrogenase, Chain A, domain 2"/>
    <property type="match status" value="1"/>
</dbReference>
<dbReference type="PROSITE" id="PS50850">
    <property type="entry name" value="MFS"/>
    <property type="match status" value="1"/>
</dbReference>
<dbReference type="GO" id="GO:0016020">
    <property type="term" value="C:membrane"/>
    <property type="evidence" value="ECO:0007669"/>
    <property type="project" value="UniProtKB-SubCell"/>
</dbReference>
<dbReference type="Proteomes" id="UP000078340">
    <property type="component" value="Unassembled WGS sequence"/>
</dbReference>
<dbReference type="SUPFAM" id="SSF53720">
    <property type="entry name" value="ALDH-like"/>
    <property type="match status" value="1"/>
</dbReference>
<dbReference type="STRING" id="33203.A0A179F0W5"/>
<feature type="transmembrane region" description="Helical" evidence="12">
    <location>
        <begin position="365"/>
        <end position="389"/>
    </location>
</feature>
<dbReference type="EMBL" id="LSBI01000053">
    <property type="protein sequence ID" value="OAQ59094.1"/>
    <property type="molecule type" value="Genomic_DNA"/>
</dbReference>
<feature type="transmembrane region" description="Helical" evidence="12">
    <location>
        <begin position="75"/>
        <end position="93"/>
    </location>
</feature>
<name>A0A179F0W5_PURLI</name>
<dbReference type="PROSITE" id="PS00687">
    <property type="entry name" value="ALDEHYDE_DEHYDR_GLU"/>
    <property type="match status" value="1"/>
</dbReference>
<dbReference type="PANTHER" id="PTHR43791:SF18">
    <property type="entry name" value="NICOTINIC ACID TRANSPORTER TNA1, PUTATIVE (AFU_ORTHOLOGUE AFUA_3G03820)-RELATED"/>
    <property type="match status" value="1"/>
</dbReference>
<dbReference type="PANTHER" id="PTHR43791">
    <property type="entry name" value="PERMEASE-RELATED"/>
    <property type="match status" value="1"/>
</dbReference>
<dbReference type="AlphaFoldDB" id="A0A179F0W5"/>
<evidence type="ECO:0000256" key="2">
    <source>
        <dbReference type="ARBA" id="ARBA00005176"/>
    </source>
</evidence>
<dbReference type="FunFam" id="3.40.309.10:FF:000004">
    <property type="entry name" value="Succinate-semialdehyde dehydrogenase I"/>
    <property type="match status" value="1"/>
</dbReference>
<dbReference type="KEGG" id="plj:28893727"/>
<feature type="region of interest" description="Disordered" evidence="11">
    <location>
        <begin position="1"/>
        <end position="26"/>
    </location>
</feature>
<feature type="transmembrane region" description="Helical" evidence="12">
    <location>
        <begin position="338"/>
        <end position="359"/>
    </location>
</feature>
<gene>
    <name evidence="14" type="ORF">VFPFJ_11611</name>
</gene>
<feature type="transmembrane region" description="Helical" evidence="12">
    <location>
        <begin position="274"/>
        <end position="291"/>
    </location>
</feature>
<dbReference type="FunFam" id="1.20.1250.20:FF:000034">
    <property type="entry name" value="MFS general substrate transporter"/>
    <property type="match status" value="1"/>
</dbReference>
<evidence type="ECO:0000256" key="3">
    <source>
        <dbReference type="ARBA" id="ARBA00009986"/>
    </source>
</evidence>
<evidence type="ECO:0000313" key="15">
    <source>
        <dbReference type="Proteomes" id="UP000078340"/>
    </source>
</evidence>
<dbReference type="Gene3D" id="3.40.605.10">
    <property type="entry name" value="Aldehyde Dehydrogenase, Chain A, domain 1"/>
    <property type="match status" value="1"/>
</dbReference>
<dbReference type="SUPFAM" id="SSF103473">
    <property type="entry name" value="MFS general substrate transporter"/>
    <property type="match status" value="1"/>
</dbReference>
<dbReference type="InterPro" id="IPR011701">
    <property type="entry name" value="MFS"/>
</dbReference>
<accession>A0A179F0W5</accession>
<keyword evidence="8 12" id="KW-0472">Membrane</keyword>